<evidence type="ECO:0000313" key="2">
    <source>
        <dbReference type="Proteomes" id="UP001595925"/>
    </source>
</evidence>
<dbReference type="AlphaFoldDB" id="A0ABD5QFV0"/>
<name>A0ABD5QFV0_9EURY</name>
<keyword evidence="2" id="KW-1185">Reference proteome</keyword>
<accession>A0ABD5QFV0</accession>
<evidence type="ECO:0000313" key="1">
    <source>
        <dbReference type="EMBL" id="MFC4988525.1"/>
    </source>
</evidence>
<evidence type="ECO:0008006" key="3">
    <source>
        <dbReference type="Google" id="ProtNLM"/>
    </source>
</evidence>
<organism evidence="1 2">
    <name type="scientific">Saliphagus infecundisoli</name>
    <dbReference type="NCBI Taxonomy" id="1849069"/>
    <lineage>
        <taxon>Archaea</taxon>
        <taxon>Methanobacteriati</taxon>
        <taxon>Methanobacteriota</taxon>
        <taxon>Stenosarchaea group</taxon>
        <taxon>Halobacteria</taxon>
        <taxon>Halobacteriales</taxon>
        <taxon>Natrialbaceae</taxon>
        <taxon>Saliphagus</taxon>
    </lineage>
</organism>
<dbReference type="Gene3D" id="3.40.50.150">
    <property type="entry name" value="Vaccinia Virus protein VP39"/>
    <property type="match status" value="1"/>
</dbReference>
<sequence>MSGSFRRYLEAKRTVDDRALDRRLLSALREGLAARADREGPLSVLEVGAGIGTMVMRLLEWEVLPPGETVYTAVDVREETAADVTSHLREYARGDAATVETRGDRIVVETADRRVAVEAVAADALAFVERDDRSHDLLIGAALLDVFDLSGLEPLLRAVAPGGYYYFPITFDGATRFRPAHPDDGVIERRYHEHMDHKPGGSARAGGDVLERLRAMEGMALTGVAGSDWIVRPSDGAYPADEAYFLGHILDTVESAVGETIDGDEPLSSWMNARRDQLEAGELSYLTHQLDFLGQVRNR</sequence>
<dbReference type="EMBL" id="JBHSJG010000036">
    <property type="protein sequence ID" value="MFC4988525.1"/>
    <property type="molecule type" value="Genomic_DNA"/>
</dbReference>
<reference evidence="1 2" key="1">
    <citation type="journal article" date="2019" name="Int. J. Syst. Evol. Microbiol.">
        <title>The Global Catalogue of Microorganisms (GCM) 10K type strain sequencing project: providing services to taxonomists for standard genome sequencing and annotation.</title>
        <authorList>
            <consortium name="The Broad Institute Genomics Platform"/>
            <consortium name="The Broad Institute Genome Sequencing Center for Infectious Disease"/>
            <person name="Wu L."/>
            <person name="Ma J."/>
        </authorList>
    </citation>
    <scope>NUCLEOTIDE SEQUENCE [LARGE SCALE GENOMIC DNA]</scope>
    <source>
        <strain evidence="1 2">CGMCC 1.15824</strain>
    </source>
</reference>
<proteinExistence type="predicted"/>
<protein>
    <recommendedName>
        <fullName evidence="3">Class I SAM-dependent methyltransferase</fullName>
    </recommendedName>
</protein>
<dbReference type="SUPFAM" id="SSF53335">
    <property type="entry name" value="S-adenosyl-L-methionine-dependent methyltransferases"/>
    <property type="match status" value="1"/>
</dbReference>
<comment type="caution">
    <text evidence="1">The sequence shown here is derived from an EMBL/GenBank/DDBJ whole genome shotgun (WGS) entry which is preliminary data.</text>
</comment>
<dbReference type="InterPro" id="IPR029063">
    <property type="entry name" value="SAM-dependent_MTases_sf"/>
</dbReference>
<dbReference type="RefSeq" id="WP_224827292.1">
    <property type="nucleotide sequence ID" value="NZ_JAIVEF010000001.1"/>
</dbReference>
<dbReference type="Proteomes" id="UP001595925">
    <property type="component" value="Unassembled WGS sequence"/>
</dbReference>
<gene>
    <name evidence="1" type="ORF">ACFPFO_12285</name>
</gene>